<dbReference type="InterPro" id="IPR000209">
    <property type="entry name" value="Peptidase_S8/S53_dom"/>
</dbReference>
<proteinExistence type="predicted"/>
<dbReference type="GO" id="GO:0006508">
    <property type="term" value="P:proteolysis"/>
    <property type="evidence" value="ECO:0007669"/>
    <property type="project" value="InterPro"/>
</dbReference>
<comment type="catalytic activity">
    <reaction evidence="1">
        <text>Hydrolysis of proteins with broad specificity for peptide bonds, and a preference for a large uncharged residue in P1. Hydrolyzes peptide amides.</text>
        <dbReference type="EC" id="3.4.21.62"/>
    </reaction>
</comment>
<evidence type="ECO:0000256" key="1">
    <source>
        <dbReference type="ARBA" id="ARBA00023529"/>
    </source>
</evidence>
<dbReference type="SUPFAM" id="SSF52743">
    <property type="entry name" value="Subtilisin-like"/>
    <property type="match status" value="1"/>
</dbReference>
<gene>
    <name evidence="4" type="ORF">PCYB_103430</name>
</gene>
<dbReference type="Pfam" id="PF00082">
    <property type="entry name" value="Peptidase_S8"/>
    <property type="match status" value="1"/>
</dbReference>
<evidence type="ECO:0000259" key="3">
    <source>
        <dbReference type="Pfam" id="PF00082"/>
    </source>
</evidence>
<feature type="domain" description="Peptidase S8/S53" evidence="3">
    <location>
        <begin position="162"/>
        <end position="377"/>
    </location>
</feature>
<dbReference type="PhylomeDB" id="K6UKP5"/>
<dbReference type="InterPro" id="IPR036852">
    <property type="entry name" value="Peptidase_S8/S53_dom_sf"/>
</dbReference>
<sequence length="497" mass="56322">MLFTKERHRHVVVATIFCHIIALLLFSGDETIHWCRRGCDLLQRTRNGRVLQEGQVGSLPNELHNYSKTNLKIPSFAQMKLKDSHDRKIRRGGVTPEGNYHIPNCEDTDASSNFLKKFYRSIKALVGITSHDTSWCLKYEKFRRFKQHFAYMVQSNLSVGKTRVCLIDTGVDLQDKNYDGGSPSWAYPKGRGTQYDGINTERCNEKNYDSCQSSDVDDVDMHGTFIANTVIRRDLLIKRGTYKRGVELIVCKAFGDTEKTNSNLMPLIKCLEYCKERDAKVIHVGYNVQEESEKLVEVMKDLEQAQIVVVSPSLQVYAAERGEAHAKKENGEEPSTHKMYPSSFADTFENVFSVGALRNSPQGGLVPILDNANLPTGEKQKREQLHKRENTTLFSLSYGKVFPFGRSPSSMVEDGQGYASADFVNTLVMIFNVNPELSVKRMRLILERSIVRRSELKGLSKWGGYIDLFKVIGATLKERNQLCKTFFRELSGGGLPT</sequence>
<dbReference type="OrthoDB" id="387243at2759"/>
<dbReference type="EC" id="3.4.21.62" evidence="2"/>
<dbReference type="Proteomes" id="UP000006319">
    <property type="component" value="Chromosome 10"/>
</dbReference>
<dbReference type="GO" id="GO:0004252">
    <property type="term" value="F:serine-type endopeptidase activity"/>
    <property type="evidence" value="ECO:0007669"/>
    <property type="project" value="UniProtKB-EC"/>
</dbReference>
<evidence type="ECO:0000256" key="2">
    <source>
        <dbReference type="ARBA" id="ARBA00023619"/>
    </source>
</evidence>
<dbReference type="EMBL" id="DF157102">
    <property type="protein sequence ID" value="GAB66993.1"/>
    <property type="molecule type" value="Genomic_DNA"/>
</dbReference>
<dbReference type="eggNOG" id="ENOG502QY03">
    <property type="taxonomic scope" value="Eukaryota"/>
</dbReference>
<dbReference type="GeneID" id="14693353"/>
<organism evidence="4 5">
    <name type="scientific">Plasmodium cynomolgi (strain B)</name>
    <dbReference type="NCBI Taxonomy" id="1120755"/>
    <lineage>
        <taxon>Eukaryota</taxon>
        <taxon>Sar</taxon>
        <taxon>Alveolata</taxon>
        <taxon>Apicomplexa</taxon>
        <taxon>Aconoidasida</taxon>
        <taxon>Haemosporida</taxon>
        <taxon>Plasmodiidae</taxon>
        <taxon>Plasmodium</taxon>
        <taxon>Plasmodium (Plasmodium)</taxon>
    </lineage>
</organism>
<keyword evidence="5" id="KW-1185">Reference proteome</keyword>
<protein>
    <recommendedName>
        <fullName evidence="2">subtilisin</fullName>
        <ecNumber evidence="2">3.4.21.62</ecNumber>
    </recommendedName>
</protein>
<dbReference type="AlphaFoldDB" id="K6UKP5"/>
<feature type="non-terminal residue" evidence="4">
    <location>
        <position position="497"/>
    </location>
</feature>
<reference evidence="4 5" key="1">
    <citation type="journal article" date="2012" name="Nat. Genet.">
        <title>Plasmodium cynomolgi genome sequences provide insight into Plasmodium vivax and the monkey malaria clade.</title>
        <authorList>
            <person name="Tachibana S."/>
            <person name="Sullivan S.A."/>
            <person name="Kawai S."/>
            <person name="Nakamura S."/>
            <person name="Kim H.R."/>
            <person name="Goto N."/>
            <person name="Arisue N."/>
            <person name="Palacpac N.M.Q."/>
            <person name="Honma H."/>
            <person name="Yagi M."/>
            <person name="Tougan T."/>
            <person name="Katakai Y."/>
            <person name="Kaneko O."/>
            <person name="Mita T."/>
            <person name="Kita K."/>
            <person name="Yasutomi Y."/>
            <person name="Sutton P.L."/>
            <person name="Shakhbatyan R."/>
            <person name="Horii T."/>
            <person name="Yasunaga T."/>
            <person name="Barnwell J.W."/>
            <person name="Escalante A.A."/>
            <person name="Carlton J.M."/>
            <person name="Tanabe K."/>
        </authorList>
    </citation>
    <scope>NUCLEOTIDE SEQUENCE [LARGE SCALE GENOMIC DNA]</scope>
    <source>
        <strain evidence="4 5">B</strain>
    </source>
</reference>
<evidence type="ECO:0000313" key="5">
    <source>
        <dbReference type="Proteomes" id="UP000006319"/>
    </source>
</evidence>
<evidence type="ECO:0000313" key="4">
    <source>
        <dbReference type="EMBL" id="GAB66993.1"/>
    </source>
</evidence>
<dbReference type="RefSeq" id="XP_004222940.1">
    <property type="nucleotide sequence ID" value="XM_004222892.1"/>
</dbReference>
<dbReference type="Gene3D" id="3.40.50.200">
    <property type="entry name" value="Peptidase S8/S53 domain"/>
    <property type="match status" value="1"/>
</dbReference>
<name>K6UKP5_PLACD</name>
<dbReference type="KEGG" id="pcy:PCYB_103430"/>
<dbReference type="VEuPathDB" id="PlasmoDB:PCYB_103430"/>
<accession>K6UKP5</accession>